<feature type="transmembrane region" description="Helical" evidence="8">
    <location>
        <begin position="435"/>
        <end position="454"/>
    </location>
</feature>
<feature type="transmembrane region" description="Helical" evidence="8">
    <location>
        <begin position="268"/>
        <end position="288"/>
    </location>
</feature>
<sequence>MFQIVFTLLLLAMIVYGIMKKINITTVLMFATVCGYIGLLLLQKEYAAGDTTSGSHFLDIFESIGNSMKNSMGGYILTSISMLSYVDYMNRIKATDMFAALLAAPVQKLKYKYLIAAFTIPIGVLMGIAISGSLITITLLLGTIYPVLRSLGCSKPTCATAILLHTIIAISPVRSAYYNALSLMNMDISVAMWFIRVQLPVGGIMVAVVMVLFILTSRYFDRKEGLNKEEKESLKIKTVRDIGVPVYYAILPLLPLILVVIFSELVVGTVIISVVGACVLSWCIAFTVQMLSTRSLSSCLKNFEAIYEGMGVVMTTSGPIVIFGTTFSGVLTALGGMSLFIDTVSKVASGYVLLGVVGVTGLLMVSITGTFNGNLALVFPVVRGIVQGTGINPLGAAQAAMFSLTSGAGICLVSGQNLFLAQQTDTNILVIIKRSLIPTIGGFIASFLASVILFG</sequence>
<reference evidence="9 10" key="1">
    <citation type="submission" date="2019-01" db="EMBL/GenBank/DDBJ databases">
        <title>PMF-metabolizing Aryl O-demethylase.</title>
        <authorList>
            <person name="Kim M."/>
        </authorList>
    </citation>
    <scope>NUCLEOTIDE SEQUENCE [LARGE SCALE GENOMIC DNA]</scope>
    <source>
        <strain evidence="9 10">PMF1</strain>
    </source>
</reference>
<evidence type="ECO:0000256" key="3">
    <source>
        <dbReference type="ARBA" id="ARBA00022448"/>
    </source>
</evidence>
<feature type="transmembrane region" description="Helical" evidence="8">
    <location>
        <begin position="201"/>
        <end position="221"/>
    </location>
</feature>
<comment type="subcellular location">
    <subcellularLocation>
        <location evidence="1">Cell membrane</location>
        <topology evidence="1">Multi-pass membrane protein</topology>
    </subcellularLocation>
</comment>
<evidence type="ECO:0000313" key="10">
    <source>
        <dbReference type="Proteomes" id="UP000289794"/>
    </source>
</evidence>
<feature type="transmembrane region" description="Helical" evidence="8">
    <location>
        <begin position="394"/>
        <end position="415"/>
    </location>
</feature>
<evidence type="ECO:0000256" key="1">
    <source>
        <dbReference type="ARBA" id="ARBA00004651"/>
    </source>
</evidence>
<keyword evidence="5 8" id="KW-0812">Transmembrane</keyword>
<organism evidence="9 10">
    <name type="scientific">Blautia producta</name>
    <dbReference type="NCBI Taxonomy" id="33035"/>
    <lineage>
        <taxon>Bacteria</taxon>
        <taxon>Bacillati</taxon>
        <taxon>Bacillota</taxon>
        <taxon>Clostridia</taxon>
        <taxon>Lachnospirales</taxon>
        <taxon>Lachnospiraceae</taxon>
        <taxon>Blautia</taxon>
    </lineage>
</organism>
<dbReference type="EMBL" id="CP035945">
    <property type="protein sequence ID" value="QBE96571.1"/>
    <property type="molecule type" value="Genomic_DNA"/>
</dbReference>
<feature type="transmembrane region" description="Helical" evidence="8">
    <location>
        <begin position="353"/>
        <end position="382"/>
    </location>
</feature>
<dbReference type="KEGG" id="bpro:PMF13cell1_02118"/>
<keyword evidence="3" id="KW-0813">Transport</keyword>
<evidence type="ECO:0000256" key="7">
    <source>
        <dbReference type="ARBA" id="ARBA00023136"/>
    </source>
</evidence>
<feature type="transmembrane region" description="Helical" evidence="8">
    <location>
        <begin position="113"/>
        <end position="141"/>
    </location>
</feature>
<evidence type="ECO:0000256" key="2">
    <source>
        <dbReference type="ARBA" id="ARBA00005275"/>
    </source>
</evidence>
<gene>
    <name evidence="9" type="primary">dcuD_2</name>
    <name evidence="9" type="ORF">PMF13cell1_02118</name>
</gene>
<feature type="transmembrane region" description="Helical" evidence="8">
    <location>
        <begin position="147"/>
        <end position="170"/>
    </location>
</feature>
<keyword evidence="6 8" id="KW-1133">Transmembrane helix</keyword>
<keyword evidence="7 8" id="KW-0472">Membrane</keyword>
<dbReference type="InterPro" id="IPR004669">
    <property type="entry name" value="C4_dicarb_anaerob_car"/>
</dbReference>
<dbReference type="GO" id="GO:0005886">
    <property type="term" value="C:plasma membrane"/>
    <property type="evidence" value="ECO:0007669"/>
    <property type="project" value="UniProtKB-SubCell"/>
</dbReference>
<evidence type="ECO:0000256" key="8">
    <source>
        <dbReference type="SAM" id="Phobius"/>
    </source>
</evidence>
<feature type="transmembrane region" description="Helical" evidence="8">
    <location>
        <begin position="320"/>
        <end position="341"/>
    </location>
</feature>
<dbReference type="PANTHER" id="PTHR42002:SF2">
    <property type="entry name" value="ANAEROBIC C4-DICARBOXYLATE TRANSPORTER DCUC-RELATED"/>
    <property type="match status" value="1"/>
</dbReference>
<proteinExistence type="inferred from homology"/>
<dbReference type="InterPro" id="IPR018385">
    <property type="entry name" value="C4_dicarb_anaerob_car-like"/>
</dbReference>
<dbReference type="RefSeq" id="WP_029470200.1">
    <property type="nucleotide sequence ID" value="NZ_AP031439.1"/>
</dbReference>
<keyword evidence="4" id="KW-1003">Cell membrane</keyword>
<dbReference type="Pfam" id="PF03606">
    <property type="entry name" value="DcuC"/>
    <property type="match status" value="1"/>
</dbReference>
<evidence type="ECO:0000256" key="4">
    <source>
        <dbReference type="ARBA" id="ARBA00022475"/>
    </source>
</evidence>
<dbReference type="GO" id="GO:0015556">
    <property type="term" value="F:C4-dicarboxylate transmembrane transporter activity"/>
    <property type="evidence" value="ECO:0007669"/>
    <property type="project" value="InterPro"/>
</dbReference>
<feature type="transmembrane region" description="Helical" evidence="8">
    <location>
        <begin position="27"/>
        <end position="43"/>
    </location>
</feature>
<dbReference type="PANTHER" id="PTHR42002">
    <property type="entry name" value="ANAEROBIC C4-DICARBOXYLATE TRANSPORTER DCUC-RELATED"/>
    <property type="match status" value="1"/>
</dbReference>
<evidence type="ECO:0000256" key="5">
    <source>
        <dbReference type="ARBA" id="ARBA00022692"/>
    </source>
</evidence>
<accession>A0A4P6LVP8</accession>
<evidence type="ECO:0000313" key="9">
    <source>
        <dbReference type="EMBL" id="QBE96571.1"/>
    </source>
</evidence>
<protein>
    <submittedName>
        <fullName evidence="9">Cryptic C4-dicarboxylate transporter DcuD</fullName>
    </submittedName>
</protein>
<comment type="similarity">
    <text evidence="2">Belongs to the DcuC/DcuD transporter (TC 2.A.61) family.</text>
</comment>
<dbReference type="AlphaFoldDB" id="A0A4P6LVP8"/>
<dbReference type="Proteomes" id="UP000289794">
    <property type="component" value="Chromosome"/>
</dbReference>
<dbReference type="NCBIfam" id="NF037994">
    <property type="entry name" value="DcuC_1"/>
    <property type="match status" value="1"/>
</dbReference>
<name>A0A4P6LVP8_9FIRM</name>
<feature type="transmembrane region" description="Helical" evidence="8">
    <location>
        <begin position="242"/>
        <end position="262"/>
    </location>
</feature>
<evidence type="ECO:0000256" key="6">
    <source>
        <dbReference type="ARBA" id="ARBA00022989"/>
    </source>
</evidence>